<comment type="caution">
    <text evidence="2">The sequence shown here is derived from an EMBL/GenBank/DDBJ whole genome shotgun (WGS) entry which is preliminary data.</text>
</comment>
<dbReference type="OrthoDB" id="6151406at2759"/>
<dbReference type="InterPro" id="IPR007110">
    <property type="entry name" value="Ig-like_dom"/>
</dbReference>
<dbReference type="InterPro" id="IPR013783">
    <property type="entry name" value="Ig-like_fold"/>
</dbReference>
<dbReference type="AlphaFoldDB" id="A0A7L3MKD6"/>
<organism evidence="2 3">
    <name type="scientific">Horornis vulcanius</name>
    <dbReference type="NCBI Taxonomy" id="2585811"/>
    <lineage>
        <taxon>Eukaryota</taxon>
        <taxon>Metazoa</taxon>
        <taxon>Chordata</taxon>
        <taxon>Craniata</taxon>
        <taxon>Vertebrata</taxon>
        <taxon>Euteleostomi</taxon>
        <taxon>Archelosauria</taxon>
        <taxon>Archosauria</taxon>
        <taxon>Dinosauria</taxon>
        <taxon>Saurischia</taxon>
        <taxon>Theropoda</taxon>
        <taxon>Coelurosauria</taxon>
        <taxon>Aves</taxon>
        <taxon>Neognathae</taxon>
        <taxon>Neoaves</taxon>
        <taxon>Telluraves</taxon>
        <taxon>Australaves</taxon>
        <taxon>Passeriformes</taxon>
        <taxon>Sylvioidea</taxon>
        <taxon>Scotocercidae</taxon>
        <taxon>Horornis</taxon>
    </lineage>
</organism>
<dbReference type="Gene3D" id="2.60.40.10">
    <property type="entry name" value="Immunoglobulins"/>
    <property type="match status" value="1"/>
</dbReference>
<keyword evidence="3" id="KW-1185">Reference proteome</keyword>
<reference evidence="2 3" key="1">
    <citation type="submission" date="2019-09" db="EMBL/GenBank/DDBJ databases">
        <title>Bird 10,000 Genomes (B10K) Project - Family phase.</title>
        <authorList>
            <person name="Zhang G."/>
        </authorList>
    </citation>
    <scope>NUCLEOTIDE SEQUENCE [LARGE SCALE GENOMIC DNA]</scope>
    <source>
        <strain evidence="2">B10K-DU-029-69</strain>
        <tissue evidence="2">Muscle</tissue>
    </source>
</reference>
<proteinExistence type="predicted"/>
<accession>A0A7L3MKD6</accession>
<evidence type="ECO:0000313" key="3">
    <source>
        <dbReference type="Proteomes" id="UP000558460"/>
    </source>
</evidence>
<feature type="non-terminal residue" evidence="2">
    <location>
        <position position="90"/>
    </location>
</feature>
<dbReference type="SUPFAM" id="SSF48726">
    <property type="entry name" value="Immunoglobulin"/>
    <property type="match status" value="1"/>
</dbReference>
<dbReference type="EMBL" id="VZUA01298088">
    <property type="protein sequence ID" value="NXU67099.1"/>
    <property type="molecule type" value="Genomic_DNA"/>
</dbReference>
<name>A0A7L3MKD6_9PASS</name>
<dbReference type="Proteomes" id="UP000558460">
    <property type="component" value="Unassembled WGS sequence"/>
</dbReference>
<protein>
    <submittedName>
        <fullName evidence="2">FCRLB protein</fullName>
    </submittedName>
</protein>
<evidence type="ECO:0000259" key="1">
    <source>
        <dbReference type="PROSITE" id="PS50835"/>
    </source>
</evidence>
<dbReference type="Pfam" id="PF13895">
    <property type="entry name" value="Ig_2"/>
    <property type="match status" value="1"/>
</dbReference>
<dbReference type="PROSITE" id="PS50835">
    <property type="entry name" value="IG_LIKE"/>
    <property type="match status" value="1"/>
</dbReference>
<feature type="domain" description="Ig-like" evidence="1">
    <location>
        <begin position="3"/>
        <end position="88"/>
    </location>
</feature>
<feature type="non-terminal residue" evidence="2">
    <location>
        <position position="1"/>
    </location>
</feature>
<dbReference type="InterPro" id="IPR036179">
    <property type="entry name" value="Ig-like_dom_sf"/>
</dbReference>
<sequence length="90" mass="10405">SYPTATPVLQVPVQLLLEGDRMTLRCRVRQKVLDVLVHFYHNGTAMGWHLAEKDLHILQLHHSGHYSCKFHSRRWPSVWVESAPVSVTVH</sequence>
<gene>
    <name evidence="2" type="primary">Fcrlb</name>
    <name evidence="2" type="ORF">HORVUL_R10439</name>
</gene>
<evidence type="ECO:0000313" key="2">
    <source>
        <dbReference type="EMBL" id="NXU67099.1"/>
    </source>
</evidence>